<evidence type="ECO:0000256" key="3">
    <source>
        <dbReference type="ARBA" id="ARBA00023295"/>
    </source>
</evidence>
<dbReference type="KEGG" id="scou:SCORR_v1c06550"/>
<accession>A0A222EPI3</accession>
<comment type="similarity">
    <text evidence="1">Belongs to the glycosyl hydrolase 13 family.</text>
</comment>
<dbReference type="GO" id="GO:0004556">
    <property type="term" value="F:alpha-amylase activity"/>
    <property type="evidence" value="ECO:0007669"/>
    <property type="project" value="TreeGrafter"/>
</dbReference>
<dbReference type="GO" id="GO:0009313">
    <property type="term" value="P:oligosaccharide catabolic process"/>
    <property type="evidence" value="ECO:0007669"/>
    <property type="project" value="TreeGrafter"/>
</dbReference>
<keyword evidence="2 5" id="KW-0378">Hydrolase</keyword>
<proteinExistence type="inferred from homology"/>
<dbReference type="Gene3D" id="2.60.40.1180">
    <property type="entry name" value="Golgi alpha-mannosidase II"/>
    <property type="match status" value="1"/>
</dbReference>
<dbReference type="InterPro" id="IPR006047">
    <property type="entry name" value="GH13_cat_dom"/>
</dbReference>
<organism evidence="5 6">
    <name type="scientific">Spiroplasma corruscae</name>
    <dbReference type="NCBI Taxonomy" id="216934"/>
    <lineage>
        <taxon>Bacteria</taxon>
        <taxon>Bacillati</taxon>
        <taxon>Mycoplasmatota</taxon>
        <taxon>Mollicutes</taxon>
        <taxon>Entomoplasmatales</taxon>
        <taxon>Spiroplasmataceae</taxon>
        <taxon>Spiroplasma</taxon>
    </lineage>
</organism>
<dbReference type="PANTHER" id="PTHR10357:SF217">
    <property type="entry name" value="TREHALOSE-6-PHOSPHATE HYDROLASE"/>
    <property type="match status" value="1"/>
</dbReference>
<gene>
    <name evidence="5" type="primary">treC</name>
    <name evidence="5" type="ORF">SCORR_v1c06550</name>
</gene>
<dbReference type="AlphaFoldDB" id="A0A222EPI3"/>
<dbReference type="InterPro" id="IPR013780">
    <property type="entry name" value="Glyco_hydro_b"/>
</dbReference>
<dbReference type="FunFam" id="3.90.400.10:FF:000002">
    <property type="entry name" value="Sucrose isomerase"/>
    <property type="match status" value="1"/>
</dbReference>
<evidence type="ECO:0000313" key="5">
    <source>
        <dbReference type="EMBL" id="ASP28427.1"/>
    </source>
</evidence>
<evidence type="ECO:0000256" key="1">
    <source>
        <dbReference type="ARBA" id="ARBA00008061"/>
    </source>
</evidence>
<dbReference type="RefSeq" id="WP_094049148.1">
    <property type="nucleotide sequence ID" value="NZ_CP022535.1"/>
</dbReference>
<dbReference type="FunFam" id="3.20.20.80:FF:000064">
    <property type="entry name" value="Oligo-1,6-glucosidase"/>
    <property type="match status" value="1"/>
</dbReference>
<dbReference type="EMBL" id="CP022535">
    <property type="protein sequence ID" value="ASP28427.1"/>
    <property type="molecule type" value="Genomic_DNA"/>
</dbReference>
<dbReference type="SMART" id="SM00642">
    <property type="entry name" value="Aamy"/>
    <property type="match status" value="1"/>
</dbReference>
<keyword evidence="3" id="KW-0326">Glycosidase</keyword>
<dbReference type="Gene3D" id="3.90.400.10">
    <property type="entry name" value="Oligo-1,6-glucosidase, Domain 2"/>
    <property type="match status" value="1"/>
</dbReference>
<evidence type="ECO:0000256" key="2">
    <source>
        <dbReference type="ARBA" id="ARBA00022801"/>
    </source>
</evidence>
<protein>
    <submittedName>
        <fullName evidence="5">Trehalose-6-phosphate hydrolase</fullName>
    </submittedName>
</protein>
<evidence type="ECO:0000259" key="4">
    <source>
        <dbReference type="SMART" id="SM00642"/>
    </source>
</evidence>
<reference evidence="5 6" key="1">
    <citation type="submission" date="2017-07" db="EMBL/GenBank/DDBJ databases">
        <title>Complete genome sequence of Spiroplasma corruscae EC-1 (DSM 19793).</title>
        <authorList>
            <person name="Tsai Y.-M."/>
            <person name="Lo W.-S."/>
            <person name="Kuo C.-H."/>
        </authorList>
    </citation>
    <scope>NUCLEOTIDE SEQUENCE [LARGE SCALE GENOMIC DNA]</scope>
    <source>
        <strain evidence="5 6">EC-1</strain>
    </source>
</reference>
<dbReference type="Proteomes" id="UP000203229">
    <property type="component" value="Chromosome"/>
</dbReference>
<dbReference type="SUPFAM" id="SSF51011">
    <property type="entry name" value="Glycosyl hydrolase domain"/>
    <property type="match status" value="1"/>
</dbReference>
<dbReference type="CDD" id="cd11333">
    <property type="entry name" value="AmyAc_SI_OligoGlu_DGase"/>
    <property type="match status" value="1"/>
</dbReference>
<feature type="domain" description="Glycosyl hydrolase family 13 catalytic" evidence="4">
    <location>
        <begin position="8"/>
        <end position="409"/>
    </location>
</feature>
<keyword evidence="6" id="KW-1185">Reference proteome</keyword>
<dbReference type="PANTHER" id="PTHR10357">
    <property type="entry name" value="ALPHA-AMYLASE FAMILY MEMBER"/>
    <property type="match status" value="1"/>
</dbReference>
<dbReference type="OrthoDB" id="9805159at2"/>
<name>A0A222EPI3_9MOLU</name>
<dbReference type="InterPro" id="IPR017853">
    <property type="entry name" value="GH"/>
</dbReference>
<sequence length="540" mass="64288">MKNEFIYQIFPQTFCEVGSKRGIGNIKGIISKLDYLKALGITRIWISPLTKSPFKDSGYDVSDYYNINNMFGNMDDFEQLIIESKKRELSIIIDIVFNHTSNQHNWFKKALLGDKKYLNYYIFKDPVNGKEPTNWKSKMGGSVWEYVPKLNKYYLHLFEKSQPDLNWKNEVLRKELINILKFWRDKGVDGFRLDVCNLYSKPKDYKDDEIGDGRRFYTDGEELENYLKYLNYEVFCRDKNIFTVGEVSSTTKEKSFNYAKNNNNELDCIFTFLHLKVDYFNNYKWTYMKPDLLQFWNMQKEWQLYFQENDSNLALFMNNHDQPRAISRFGNDKSYHYESATSIFGFISLMRGIPFIYQGEEIGMTNMHFDNLDDFKDVETIGNAEELKNTINNNDLLNILRSKSRDNARSVMQWSSDKYAGFTEADNINLHINKNYININVDKQKNNTKSVLYFYKKLIDIRTKDPIFVDGKIEFFKEQNFAYKRMLDYREILVLTNWTSCKENIKLKLKLNEWKVVLNNYSSINNKVLEPYQLIVLERI</sequence>
<dbReference type="Gene3D" id="3.20.20.80">
    <property type="entry name" value="Glycosidases"/>
    <property type="match status" value="1"/>
</dbReference>
<evidence type="ECO:0000313" key="6">
    <source>
        <dbReference type="Proteomes" id="UP000203229"/>
    </source>
</evidence>
<dbReference type="SUPFAM" id="SSF51445">
    <property type="entry name" value="(Trans)glycosidases"/>
    <property type="match status" value="1"/>
</dbReference>
<dbReference type="NCBIfam" id="NF008183">
    <property type="entry name" value="PRK10933.1"/>
    <property type="match status" value="1"/>
</dbReference>
<dbReference type="Pfam" id="PF00128">
    <property type="entry name" value="Alpha-amylase"/>
    <property type="match status" value="1"/>
</dbReference>
<dbReference type="InterPro" id="IPR045857">
    <property type="entry name" value="O16G_dom_2"/>
</dbReference>